<dbReference type="Proteomes" id="UP000176294">
    <property type="component" value="Unassembled WGS sequence"/>
</dbReference>
<keyword evidence="10" id="KW-1185">Reference proteome</keyword>
<organism evidence="9 10">
    <name type="scientific">Hymenobacter lapidarius</name>
    <dbReference type="NCBI Taxonomy" id="1908237"/>
    <lineage>
        <taxon>Bacteria</taxon>
        <taxon>Pseudomonadati</taxon>
        <taxon>Bacteroidota</taxon>
        <taxon>Cytophagia</taxon>
        <taxon>Cytophagales</taxon>
        <taxon>Hymenobacteraceae</taxon>
        <taxon>Hymenobacter</taxon>
    </lineage>
</organism>
<evidence type="ECO:0000256" key="6">
    <source>
        <dbReference type="PIRSR" id="PIRSR606710-2"/>
    </source>
</evidence>
<dbReference type="EMBL" id="MDZB01000143">
    <property type="protein sequence ID" value="OGX82527.1"/>
    <property type="molecule type" value="Genomic_DNA"/>
</dbReference>
<evidence type="ECO:0000313" key="10">
    <source>
        <dbReference type="Proteomes" id="UP000176294"/>
    </source>
</evidence>
<dbReference type="Pfam" id="PF04616">
    <property type="entry name" value="Glyco_hydro_43"/>
    <property type="match status" value="1"/>
</dbReference>
<gene>
    <name evidence="9" type="ORF">BEN47_18340</name>
</gene>
<dbReference type="OrthoDB" id="177947at2"/>
<dbReference type="InterPro" id="IPR006710">
    <property type="entry name" value="Glyco_hydro_43"/>
</dbReference>
<dbReference type="GO" id="GO:0004553">
    <property type="term" value="F:hydrolase activity, hydrolyzing O-glycosyl compounds"/>
    <property type="evidence" value="ECO:0007669"/>
    <property type="project" value="InterPro"/>
</dbReference>
<dbReference type="PIRSF" id="PIRSF025414">
    <property type="entry name" value="Alpha-L-arabinofuranosidase"/>
    <property type="match status" value="1"/>
</dbReference>
<dbReference type="PROSITE" id="PS51257">
    <property type="entry name" value="PROKAR_LIPOPROTEIN"/>
    <property type="match status" value="1"/>
</dbReference>
<comment type="similarity">
    <text evidence="1 7">Belongs to the glycosyl hydrolase 43 family.</text>
</comment>
<evidence type="ECO:0000256" key="3">
    <source>
        <dbReference type="ARBA" id="ARBA00022801"/>
    </source>
</evidence>
<keyword evidence="2 8" id="KW-0732">Signal</keyword>
<dbReference type="PANTHER" id="PTHR43817:SF1">
    <property type="entry name" value="HYDROLASE, FAMILY 43, PUTATIVE (AFU_ORTHOLOGUE AFUA_3G01660)-RELATED"/>
    <property type="match status" value="1"/>
</dbReference>
<proteinExistence type="inferred from homology"/>
<feature type="active site" description="Proton acceptor" evidence="5">
    <location>
        <position position="52"/>
    </location>
</feature>
<protein>
    <recommendedName>
        <fullName evidence="11">Glycosyl hydrolase family 43</fullName>
    </recommendedName>
</protein>
<feature type="site" description="Important for catalytic activity, responsible for pKa modulation of the active site Glu and correct orientation of both the proton donor and substrate" evidence="6">
    <location>
        <position position="165"/>
    </location>
</feature>
<accession>A0A1G1SV72</accession>
<name>A0A1G1SV72_9BACT</name>
<dbReference type="STRING" id="1908237.BEN47_18340"/>
<reference evidence="9 10" key="1">
    <citation type="submission" date="2016-08" db="EMBL/GenBank/DDBJ databases">
        <title>Hymenobacter coccineus sp. nov., Hymenobacter lapidarius sp. nov. and Hymenobacter glacialis sp. nov., isolated from Antarctic soil.</title>
        <authorList>
            <person name="Sedlacek I."/>
            <person name="Kralova S."/>
            <person name="Kyrova K."/>
            <person name="Maslanova I."/>
            <person name="Stankova E."/>
            <person name="Vrbovska V."/>
            <person name="Nemec M."/>
            <person name="Bartak M."/>
            <person name="Svec P."/>
            <person name="Busse H.-J."/>
            <person name="Pantucek R."/>
        </authorList>
    </citation>
    <scope>NUCLEOTIDE SEQUENCE [LARGE SCALE GENOMIC DNA]</scope>
    <source>
        <strain evidence="9 10">CCM 8643</strain>
    </source>
</reference>
<keyword evidence="4 7" id="KW-0326">Glycosidase</keyword>
<evidence type="ECO:0000256" key="7">
    <source>
        <dbReference type="RuleBase" id="RU361187"/>
    </source>
</evidence>
<evidence type="ECO:0000256" key="5">
    <source>
        <dbReference type="PIRSR" id="PIRSR606710-1"/>
    </source>
</evidence>
<keyword evidence="3 7" id="KW-0378">Hydrolase</keyword>
<dbReference type="InterPro" id="IPR016828">
    <property type="entry name" value="Alpha-L-arabinofuranosidase"/>
</dbReference>
<comment type="caution">
    <text evidence="9">The sequence shown here is derived from an EMBL/GenBank/DDBJ whole genome shotgun (WGS) entry which is preliminary data.</text>
</comment>
<dbReference type="InterPro" id="IPR023296">
    <property type="entry name" value="Glyco_hydro_beta-prop_sf"/>
</dbReference>
<evidence type="ECO:0000256" key="8">
    <source>
        <dbReference type="SAM" id="SignalP"/>
    </source>
</evidence>
<evidence type="ECO:0000256" key="1">
    <source>
        <dbReference type="ARBA" id="ARBA00009865"/>
    </source>
</evidence>
<evidence type="ECO:0000256" key="2">
    <source>
        <dbReference type="ARBA" id="ARBA00022729"/>
    </source>
</evidence>
<sequence length="365" mass="39555">MLLFRSSFWTTLLLAGTLGCSKSSPTVVPQGPPPTTPVATTFTNPLLAAGPDPWVYQKDGFYYYMHTTGNNVVLRKTAKMSELGSAVSTTIWAAPATGPNSQNVWAPELHFLDGKWYVYFTAGPPGCCGGQRLWMLENANADPTTGAWTERGQLAVPGQDLWAIDGTILEQNGGRYLLWSGQEPNSEQQNLYICRMSSPTALTGARVQLSAPQYGWELNGFPKVNEAPQVLRHGSKTVLVYSASHCSTDDYALGMLTAPATADPMMLASWTKSPTPIFVKNPAGQAYGPGHNGFFTSRTGNEDWIIYHANPRTGQGCGDSRSPRMQKFTWRADDTPDFGTPVPLGVSLPRAGSSAGNPSYFFSPR</sequence>
<evidence type="ECO:0008006" key="11">
    <source>
        <dbReference type="Google" id="ProtNLM"/>
    </source>
</evidence>
<dbReference type="RefSeq" id="WP_070730018.1">
    <property type="nucleotide sequence ID" value="NZ_MDZB01000143.1"/>
</dbReference>
<evidence type="ECO:0000256" key="4">
    <source>
        <dbReference type="ARBA" id="ARBA00023295"/>
    </source>
</evidence>
<dbReference type="PANTHER" id="PTHR43817">
    <property type="entry name" value="GLYCOSYL HYDROLASE"/>
    <property type="match status" value="1"/>
</dbReference>
<dbReference type="SUPFAM" id="SSF75005">
    <property type="entry name" value="Arabinanase/levansucrase/invertase"/>
    <property type="match status" value="1"/>
</dbReference>
<evidence type="ECO:0000313" key="9">
    <source>
        <dbReference type="EMBL" id="OGX82527.1"/>
    </source>
</evidence>
<dbReference type="AlphaFoldDB" id="A0A1G1SV72"/>
<dbReference type="CDD" id="cd18820">
    <property type="entry name" value="GH43_LbAraf43-like"/>
    <property type="match status" value="1"/>
</dbReference>
<dbReference type="Gene3D" id="2.115.10.20">
    <property type="entry name" value="Glycosyl hydrolase domain, family 43"/>
    <property type="match status" value="1"/>
</dbReference>
<dbReference type="GO" id="GO:0005975">
    <property type="term" value="P:carbohydrate metabolic process"/>
    <property type="evidence" value="ECO:0007669"/>
    <property type="project" value="InterPro"/>
</dbReference>
<feature type="active site" description="Proton donor" evidence="5">
    <location>
        <position position="226"/>
    </location>
</feature>
<feature type="signal peptide" evidence="8">
    <location>
        <begin position="1"/>
        <end position="15"/>
    </location>
</feature>
<feature type="chain" id="PRO_5012972461" description="Glycosyl hydrolase family 43" evidence="8">
    <location>
        <begin position="16"/>
        <end position="365"/>
    </location>
</feature>